<dbReference type="InterPro" id="IPR018639">
    <property type="entry name" value="DUF2062"/>
</dbReference>
<evidence type="ECO:0000313" key="5">
    <source>
        <dbReference type="Proteomes" id="UP001202961"/>
    </source>
</evidence>
<sequence length="341" mass="36545">MIVPMVPINTDSALMELGAASIDHSVCEAFNRKRRQAMILFTFKVINTIRKAIAGRKYPSQLAWGVAFGVLVGLIPHGNLLAVALVLFVLSLRVNHAMVALVGVGVTLVAPNIDPTFDAVGRWFFAQPDVSMNLAKAWQFPLVAWTDLNNTVVAGSFLIGLVALVPLFLLTYPIFRALAPADEESGDGSSPRHAKPRKNKAVDEPPVHRVDTKHNAAAPHVAPAERPQRPSRPAAEKTRTTGGGDAPMTATSGRVYDVRRIDPGTTNTAAVKPSTPAQPVRQTLVAIAGDKSPGATGSDQFVKTKLGAEENLSAADDQQKIDEALSYLLRQLRDSQDKDAA</sequence>
<keyword evidence="2" id="KW-0812">Transmembrane</keyword>
<dbReference type="InterPro" id="IPR019935">
    <property type="entry name" value="CHP03546"/>
</dbReference>
<proteinExistence type="predicted"/>
<keyword evidence="2" id="KW-0472">Membrane</keyword>
<keyword evidence="2" id="KW-1133">Transmembrane helix</keyword>
<dbReference type="NCBIfam" id="TIGR03546">
    <property type="entry name" value="TIGR03546 family protein"/>
    <property type="match status" value="1"/>
</dbReference>
<dbReference type="Proteomes" id="UP001202961">
    <property type="component" value="Unassembled WGS sequence"/>
</dbReference>
<accession>A0ABT0UC98</accession>
<evidence type="ECO:0000259" key="3">
    <source>
        <dbReference type="Pfam" id="PF09835"/>
    </source>
</evidence>
<reference evidence="4 5" key="1">
    <citation type="journal article" date="2022" name="Syst. Appl. Microbiol.">
        <title>Rhodopirellula aestuarii sp. nov., a novel member of the genus Rhodopirellula isolated from brackish sediments collected in the Tagus River estuary, Portugal.</title>
        <authorList>
            <person name="Vitorino I.R."/>
            <person name="Klimek D."/>
            <person name="Calusinska M."/>
            <person name="Lobo-da-Cunha A."/>
            <person name="Vasconcelos V."/>
            <person name="Lage O.M."/>
        </authorList>
    </citation>
    <scope>NUCLEOTIDE SEQUENCE [LARGE SCALE GENOMIC DNA]</scope>
    <source>
        <strain evidence="4 5">ICT_H3.1</strain>
    </source>
</reference>
<evidence type="ECO:0000256" key="1">
    <source>
        <dbReference type="SAM" id="MobiDB-lite"/>
    </source>
</evidence>
<protein>
    <submittedName>
        <fullName evidence="4">TIGR03546 family protein</fullName>
    </submittedName>
</protein>
<keyword evidence="5" id="KW-1185">Reference proteome</keyword>
<feature type="region of interest" description="Disordered" evidence="1">
    <location>
        <begin position="181"/>
        <end position="255"/>
    </location>
</feature>
<feature type="transmembrane region" description="Helical" evidence="2">
    <location>
        <begin position="152"/>
        <end position="175"/>
    </location>
</feature>
<name>A0ABT0UC98_9BACT</name>
<feature type="domain" description="DUF2062" evidence="3">
    <location>
        <begin position="58"/>
        <end position="177"/>
    </location>
</feature>
<dbReference type="EMBL" id="JAMQBK010000086">
    <property type="protein sequence ID" value="MCM2374476.1"/>
    <property type="molecule type" value="Genomic_DNA"/>
</dbReference>
<gene>
    <name evidence="4" type="ORF">NB063_27975</name>
</gene>
<evidence type="ECO:0000313" key="4">
    <source>
        <dbReference type="EMBL" id="MCM2374476.1"/>
    </source>
</evidence>
<evidence type="ECO:0000256" key="2">
    <source>
        <dbReference type="SAM" id="Phobius"/>
    </source>
</evidence>
<feature type="transmembrane region" description="Helical" evidence="2">
    <location>
        <begin position="62"/>
        <end position="90"/>
    </location>
</feature>
<dbReference type="Pfam" id="PF09835">
    <property type="entry name" value="DUF2062"/>
    <property type="match status" value="1"/>
</dbReference>
<comment type="caution">
    <text evidence="4">The sequence shown here is derived from an EMBL/GenBank/DDBJ whole genome shotgun (WGS) entry which is preliminary data.</text>
</comment>
<feature type="compositionally biased region" description="Basic and acidic residues" evidence="1">
    <location>
        <begin position="200"/>
        <end position="214"/>
    </location>
</feature>
<organism evidence="4 5">
    <name type="scientific">Aporhodopirellula aestuarii</name>
    <dbReference type="NCBI Taxonomy" id="2950107"/>
    <lineage>
        <taxon>Bacteria</taxon>
        <taxon>Pseudomonadati</taxon>
        <taxon>Planctomycetota</taxon>
        <taxon>Planctomycetia</taxon>
        <taxon>Pirellulales</taxon>
        <taxon>Pirellulaceae</taxon>
        <taxon>Aporhodopirellula</taxon>
    </lineage>
</organism>